<name>A0ABD2IX72_HETSC</name>
<evidence type="ECO:0000256" key="1">
    <source>
        <dbReference type="SAM" id="MobiDB-lite"/>
    </source>
</evidence>
<proteinExistence type="predicted"/>
<gene>
    <name evidence="3" type="ORF">niasHS_009290</name>
</gene>
<dbReference type="InterPro" id="IPR036691">
    <property type="entry name" value="Endo/exonu/phosph_ase_sf"/>
</dbReference>
<keyword evidence="4" id="KW-1185">Reference proteome</keyword>
<dbReference type="InterPro" id="IPR005135">
    <property type="entry name" value="Endo/exonuclease/phosphatase"/>
</dbReference>
<dbReference type="PANTHER" id="PTHR41349">
    <property type="match status" value="1"/>
</dbReference>
<dbReference type="PANTHER" id="PTHR41349:SF1">
    <property type="entry name" value="PROTEIN CBG08683"/>
    <property type="match status" value="1"/>
</dbReference>
<reference evidence="3 4" key="1">
    <citation type="submission" date="2024-10" db="EMBL/GenBank/DDBJ databases">
        <authorList>
            <person name="Kim D."/>
        </authorList>
    </citation>
    <scope>NUCLEOTIDE SEQUENCE [LARGE SCALE GENOMIC DNA]</scope>
    <source>
        <strain evidence="3">Taebaek</strain>
    </source>
</reference>
<comment type="caution">
    <text evidence="3">The sequence shown here is derived from an EMBL/GenBank/DDBJ whole genome shotgun (WGS) entry which is preliminary data.</text>
</comment>
<evidence type="ECO:0000313" key="3">
    <source>
        <dbReference type="EMBL" id="KAL3084519.1"/>
    </source>
</evidence>
<dbReference type="Pfam" id="PF03372">
    <property type="entry name" value="Exo_endo_phos"/>
    <property type="match status" value="1"/>
</dbReference>
<accession>A0ABD2IX72</accession>
<dbReference type="AlphaFoldDB" id="A0ABD2IX72"/>
<feature type="region of interest" description="Disordered" evidence="1">
    <location>
        <begin position="703"/>
        <end position="744"/>
    </location>
</feature>
<dbReference type="EMBL" id="JBICCN010000234">
    <property type="protein sequence ID" value="KAL3084519.1"/>
    <property type="molecule type" value="Genomic_DNA"/>
</dbReference>
<dbReference type="Proteomes" id="UP001620645">
    <property type="component" value="Unassembled WGS sequence"/>
</dbReference>
<evidence type="ECO:0000313" key="4">
    <source>
        <dbReference type="Proteomes" id="UP001620645"/>
    </source>
</evidence>
<sequence length="744" mass="83578">MVNQNWELVKRCAGNEGPSAKKGWHALVLTKSDGKNNAVALKSSMRRDLVGELTIVNAVKQQFLELNIMEALLTNYSLPASVAVDSLPFGTFINEFDSIAFAIIAMELGQAIKENQEGMKICKMTPIKPFMPVSANVPCFGVNCVDIAFPDDIGHFALNISASVYGVACGQFQRTSQIGQYPENDVETVAQEMADACAHVPTLYSSCDKNAHGWQFLRNALAPLVVCYKSEKRRRTVVGRANNGQLGTICQKRLGIDGAQFVPVGFRLRNCARREADKQLIIVQSILDFTFSDQSYINERNFSFKIGQISEALNKVPLLFIEFGNVHDQSAFKSAEEQNDDRNVFSADDLTKKTNLFGAILNDIIVNETDEGNWAKSLHFVPPSADAEHIEIFFEMANFARLITRNKLLRILTMNTWHAGSHLTDGLNKIVKHINALNADVVFLQEMDAESFEELLKKLGSKWSGQIHLQHVEAKPAIIIDGTMFHTNWTFGVTILLDDGMALNVVNVHLNYIEYGPYMVQNAKNKTEILAADFEEYGRFKNIIELSEHRSFKTFVAQASAGEVPLVLAGDFNGPSHLDWANETRHVHKNFVVKWPVTKYLSEKLGLIDSFRQLRPNVTAEPGYTWPCTGNVANEPSDRIDFIFYKCDRQQRMKPIQSFTYAGTDHMEKALHSSNGTNRQSDWISDHHVVVTDFVLYAPQKKLTKRPADKTPNRQSIDSAKKRRTKQKSDKIPTKTKKGFLATF</sequence>
<evidence type="ECO:0000259" key="2">
    <source>
        <dbReference type="Pfam" id="PF03372"/>
    </source>
</evidence>
<organism evidence="3 4">
    <name type="scientific">Heterodera schachtii</name>
    <name type="common">Sugarbeet cyst nematode worm</name>
    <name type="synonym">Tylenchus schachtii</name>
    <dbReference type="NCBI Taxonomy" id="97005"/>
    <lineage>
        <taxon>Eukaryota</taxon>
        <taxon>Metazoa</taxon>
        <taxon>Ecdysozoa</taxon>
        <taxon>Nematoda</taxon>
        <taxon>Chromadorea</taxon>
        <taxon>Rhabditida</taxon>
        <taxon>Tylenchina</taxon>
        <taxon>Tylenchomorpha</taxon>
        <taxon>Tylenchoidea</taxon>
        <taxon>Heteroderidae</taxon>
        <taxon>Heteroderinae</taxon>
        <taxon>Heterodera</taxon>
    </lineage>
</organism>
<feature type="domain" description="Endonuclease/exonuclease/phosphatase" evidence="2">
    <location>
        <begin position="413"/>
        <end position="687"/>
    </location>
</feature>
<dbReference type="Gene3D" id="3.60.10.10">
    <property type="entry name" value="Endonuclease/exonuclease/phosphatase"/>
    <property type="match status" value="1"/>
</dbReference>
<dbReference type="SUPFAM" id="SSF56219">
    <property type="entry name" value="DNase I-like"/>
    <property type="match status" value="1"/>
</dbReference>
<protein>
    <recommendedName>
        <fullName evidence="2">Endonuclease/exonuclease/phosphatase domain-containing protein</fullName>
    </recommendedName>
</protein>